<dbReference type="GO" id="GO:0005886">
    <property type="term" value="C:plasma membrane"/>
    <property type="evidence" value="ECO:0007669"/>
    <property type="project" value="UniProtKB-SubCell"/>
</dbReference>
<evidence type="ECO:0000256" key="3">
    <source>
        <dbReference type="ARBA" id="ARBA00022448"/>
    </source>
</evidence>
<evidence type="ECO:0000256" key="2">
    <source>
        <dbReference type="ARBA" id="ARBA00006810"/>
    </source>
</evidence>
<dbReference type="InterPro" id="IPR045083">
    <property type="entry name" value="ATP_synth_F0_asu_bact/mt"/>
</dbReference>
<evidence type="ECO:0000313" key="14">
    <source>
        <dbReference type="EMBL" id="MCY1721700.1"/>
    </source>
</evidence>
<evidence type="ECO:0000256" key="5">
    <source>
        <dbReference type="ARBA" id="ARBA00022692"/>
    </source>
</evidence>
<evidence type="ECO:0000256" key="4">
    <source>
        <dbReference type="ARBA" id="ARBA00022547"/>
    </source>
</evidence>
<evidence type="ECO:0000313" key="15">
    <source>
        <dbReference type="Proteomes" id="UP001145087"/>
    </source>
</evidence>
<keyword evidence="5 11" id="KW-0812">Transmembrane</keyword>
<proteinExistence type="inferred from homology"/>
<keyword evidence="13" id="KW-0732">Signal</keyword>
<feature type="chain" id="PRO_5040802124" description="ATP synthase subunit a" evidence="13">
    <location>
        <begin position="25"/>
        <end position="376"/>
    </location>
</feature>
<evidence type="ECO:0000256" key="11">
    <source>
        <dbReference type="HAMAP-Rule" id="MF_01393"/>
    </source>
</evidence>
<keyword evidence="6 11" id="KW-0375">Hydrogen ion transport</keyword>
<comment type="similarity">
    <text evidence="2 11 12">Belongs to the ATPase A chain family.</text>
</comment>
<evidence type="ECO:0000256" key="13">
    <source>
        <dbReference type="SAM" id="SignalP"/>
    </source>
</evidence>
<feature type="transmembrane region" description="Helical" evidence="11">
    <location>
        <begin position="236"/>
        <end position="256"/>
    </location>
</feature>
<accession>A0A9X3FER1</accession>
<keyword evidence="7 11" id="KW-1133">Transmembrane helix</keyword>
<keyword evidence="10 11" id="KW-0066">ATP synthesis</keyword>
<feature type="signal peptide" evidence="13">
    <location>
        <begin position="1"/>
        <end position="24"/>
    </location>
</feature>
<keyword evidence="8 11" id="KW-0406">Ion transport</keyword>
<dbReference type="GO" id="GO:0046933">
    <property type="term" value="F:proton-transporting ATP synthase activity, rotational mechanism"/>
    <property type="evidence" value="ECO:0007669"/>
    <property type="project" value="UniProtKB-UniRule"/>
</dbReference>
<dbReference type="InterPro" id="IPR000568">
    <property type="entry name" value="ATP_synth_F0_asu"/>
</dbReference>
<dbReference type="EMBL" id="JAPOHD010000029">
    <property type="protein sequence ID" value="MCY1721700.1"/>
    <property type="molecule type" value="Genomic_DNA"/>
</dbReference>
<feature type="transmembrane region" description="Helical" evidence="11">
    <location>
        <begin position="147"/>
        <end position="165"/>
    </location>
</feature>
<dbReference type="PANTHER" id="PTHR11410">
    <property type="entry name" value="ATP SYNTHASE SUBUNIT A"/>
    <property type="match status" value="1"/>
</dbReference>
<dbReference type="NCBIfam" id="TIGR01131">
    <property type="entry name" value="ATP_synt_6_or_A"/>
    <property type="match status" value="1"/>
</dbReference>
<dbReference type="SUPFAM" id="SSF81336">
    <property type="entry name" value="F1F0 ATP synthase subunit A"/>
    <property type="match status" value="1"/>
</dbReference>
<dbReference type="CDD" id="cd00310">
    <property type="entry name" value="ATP-synt_Fo_a_6"/>
    <property type="match status" value="1"/>
</dbReference>
<dbReference type="GO" id="GO:0045259">
    <property type="term" value="C:proton-transporting ATP synthase complex"/>
    <property type="evidence" value="ECO:0007669"/>
    <property type="project" value="UniProtKB-KW"/>
</dbReference>
<dbReference type="RefSeq" id="WP_343334029.1">
    <property type="nucleotide sequence ID" value="NZ_JAPOHD010000029.1"/>
</dbReference>
<organism evidence="14 15">
    <name type="scientific">Draconibacterium aestuarii</name>
    <dbReference type="NCBI Taxonomy" id="2998507"/>
    <lineage>
        <taxon>Bacteria</taxon>
        <taxon>Pseudomonadati</taxon>
        <taxon>Bacteroidota</taxon>
        <taxon>Bacteroidia</taxon>
        <taxon>Marinilabiliales</taxon>
        <taxon>Prolixibacteraceae</taxon>
        <taxon>Draconibacterium</taxon>
    </lineage>
</organism>
<evidence type="ECO:0000256" key="10">
    <source>
        <dbReference type="ARBA" id="ARBA00023310"/>
    </source>
</evidence>
<gene>
    <name evidence="11 14" type="primary">atpB</name>
    <name evidence="14" type="ORF">OU798_15195</name>
</gene>
<comment type="caution">
    <text evidence="14">The sequence shown here is derived from an EMBL/GenBank/DDBJ whole genome shotgun (WGS) entry which is preliminary data.</text>
</comment>
<name>A0A9X3FER1_9BACT</name>
<keyword evidence="3 11" id="KW-0813">Transport</keyword>
<keyword evidence="11" id="KW-1003">Cell membrane</keyword>
<dbReference type="PRINTS" id="PR00123">
    <property type="entry name" value="ATPASEA"/>
</dbReference>
<evidence type="ECO:0000256" key="1">
    <source>
        <dbReference type="ARBA" id="ARBA00004141"/>
    </source>
</evidence>
<evidence type="ECO:0000256" key="8">
    <source>
        <dbReference type="ARBA" id="ARBA00023065"/>
    </source>
</evidence>
<dbReference type="Proteomes" id="UP001145087">
    <property type="component" value="Unassembled WGS sequence"/>
</dbReference>
<sequence>MLKLSKVILLLFVFSLLGFSPLLAQHGQEEEHSTSNHASESQSTKEFNAGEYVLEHVSDSYDWHITSWGRDHHISFPLPVILYSKHPELHGGKKFHVFMSSKFHHQHDDYLGFRVSESEEYDGKIVELDVHGNELGRPFDISVTKTIAEAIISVILMIVVLISIAKAAKRNTGKAPSGLQNLLEPIIIFIRDEVAKPAIGDKKYEKFMPYLLSVFFFILLNNFVGLIPFPPFGANVTGNIAVTMVLALFTFGITTINGNKHYWKEIYNPDVPWWLKFPIPLMPIVELSGVITKPFVLMVRLFANMMAGHMIVSVFVSLIFIFTSIMGPAAGFGISPVSVAFSVFIVLLDVLVSFIQAYVFTLLSALYFGMATAEHH</sequence>
<evidence type="ECO:0000256" key="9">
    <source>
        <dbReference type="ARBA" id="ARBA00023136"/>
    </source>
</evidence>
<keyword evidence="4 11" id="KW-0138">CF(0)</keyword>
<dbReference type="PANTHER" id="PTHR11410:SF0">
    <property type="entry name" value="ATP SYNTHASE SUBUNIT A"/>
    <property type="match status" value="1"/>
</dbReference>
<feature type="transmembrane region" description="Helical" evidence="11">
    <location>
        <begin position="339"/>
        <end position="368"/>
    </location>
</feature>
<keyword evidence="15" id="KW-1185">Reference proteome</keyword>
<comment type="function">
    <text evidence="11 12">Key component of the proton channel; it plays a direct role in the translocation of protons across the membrane.</text>
</comment>
<dbReference type="InterPro" id="IPR035908">
    <property type="entry name" value="F0_ATP_A_sf"/>
</dbReference>
<protein>
    <recommendedName>
        <fullName evidence="11 12">ATP synthase subunit a</fullName>
    </recommendedName>
    <alternativeName>
        <fullName evidence="11">ATP synthase F0 sector subunit a</fullName>
    </alternativeName>
    <alternativeName>
        <fullName evidence="11">F-ATPase subunit 6</fullName>
    </alternativeName>
</protein>
<evidence type="ECO:0000256" key="7">
    <source>
        <dbReference type="ARBA" id="ARBA00022989"/>
    </source>
</evidence>
<evidence type="ECO:0000256" key="12">
    <source>
        <dbReference type="RuleBase" id="RU000483"/>
    </source>
</evidence>
<comment type="subcellular location">
    <subcellularLocation>
        <location evidence="11 12">Cell membrane</location>
        <topology evidence="11 12">Multi-pass membrane protein</topology>
    </subcellularLocation>
    <subcellularLocation>
        <location evidence="1">Membrane</location>
        <topology evidence="1">Multi-pass membrane protein</topology>
    </subcellularLocation>
</comment>
<dbReference type="AlphaFoldDB" id="A0A9X3FER1"/>
<dbReference type="Pfam" id="PF00119">
    <property type="entry name" value="ATP-synt_A"/>
    <property type="match status" value="1"/>
</dbReference>
<dbReference type="Gene3D" id="1.20.120.220">
    <property type="entry name" value="ATP synthase, F0 complex, subunit A"/>
    <property type="match status" value="1"/>
</dbReference>
<keyword evidence="9 11" id="KW-0472">Membrane</keyword>
<evidence type="ECO:0000256" key="6">
    <source>
        <dbReference type="ARBA" id="ARBA00022781"/>
    </source>
</evidence>
<feature type="transmembrane region" description="Helical" evidence="11">
    <location>
        <begin position="301"/>
        <end position="327"/>
    </location>
</feature>
<feature type="transmembrane region" description="Helical" evidence="11">
    <location>
        <begin position="210"/>
        <end position="230"/>
    </location>
</feature>
<reference evidence="14" key="1">
    <citation type="submission" date="2022-11" db="EMBL/GenBank/DDBJ databases">
        <title>Marilongibacter aestuarii gen. nov., sp. nov., isolated from tidal flat sediment.</title>
        <authorList>
            <person name="Jiayan W."/>
        </authorList>
    </citation>
    <scope>NUCLEOTIDE SEQUENCE</scope>
    <source>
        <strain evidence="14">Z1-6</strain>
    </source>
</reference>
<dbReference type="HAMAP" id="MF_01393">
    <property type="entry name" value="ATP_synth_a_bact"/>
    <property type="match status" value="1"/>
</dbReference>